<accession>A0ABT1W510</accession>
<name>A0ABT1W510_9PROT</name>
<evidence type="ECO:0000313" key="1">
    <source>
        <dbReference type="EMBL" id="MCQ8277969.1"/>
    </source>
</evidence>
<sequence length="86" mass="9600">MSMSDVARQLVGLARAKDVRDNFVYTTDEAEREVMTLLRGQRVVPLKATREMIEAHQACCAGDADEAGPERIAECWHEMLEAAHVV</sequence>
<evidence type="ECO:0000313" key="2">
    <source>
        <dbReference type="Proteomes" id="UP001524587"/>
    </source>
</evidence>
<dbReference type="Proteomes" id="UP001524587">
    <property type="component" value="Unassembled WGS sequence"/>
</dbReference>
<comment type="caution">
    <text evidence="1">The sequence shown here is derived from an EMBL/GenBank/DDBJ whole genome shotgun (WGS) entry which is preliminary data.</text>
</comment>
<gene>
    <name evidence="1" type="ORF">NFI95_05855</name>
</gene>
<proteinExistence type="predicted"/>
<organism evidence="1 2">
    <name type="scientific">Endosaccharibacter trunci</name>
    <dbReference type="NCBI Taxonomy" id="2812733"/>
    <lineage>
        <taxon>Bacteria</taxon>
        <taxon>Pseudomonadati</taxon>
        <taxon>Pseudomonadota</taxon>
        <taxon>Alphaproteobacteria</taxon>
        <taxon>Acetobacterales</taxon>
        <taxon>Acetobacteraceae</taxon>
        <taxon>Endosaccharibacter</taxon>
    </lineage>
</organism>
<dbReference type="RefSeq" id="WP_422863434.1">
    <property type="nucleotide sequence ID" value="NZ_JAMSKV010000004.1"/>
</dbReference>
<reference evidence="1 2" key="1">
    <citation type="submission" date="2022-06" db="EMBL/GenBank/DDBJ databases">
        <title>Endosaccharibacter gen. nov., sp. nov., endophytic bacteria isolated from sugarcane.</title>
        <authorList>
            <person name="Pitiwittayakul N."/>
            <person name="Yukphan P."/>
            <person name="Charoenyingcharoen P."/>
            <person name="Tanasupawat S."/>
        </authorList>
    </citation>
    <scope>NUCLEOTIDE SEQUENCE [LARGE SCALE GENOMIC DNA]</scope>
    <source>
        <strain evidence="1 2">KSS8</strain>
    </source>
</reference>
<protein>
    <submittedName>
        <fullName evidence="1">Uncharacterized protein</fullName>
    </submittedName>
</protein>
<dbReference type="EMBL" id="JAMSKV010000004">
    <property type="protein sequence ID" value="MCQ8277969.1"/>
    <property type="molecule type" value="Genomic_DNA"/>
</dbReference>
<keyword evidence="2" id="KW-1185">Reference proteome</keyword>